<feature type="compositionally biased region" description="Basic residues" evidence="9">
    <location>
        <begin position="417"/>
        <end position="426"/>
    </location>
</feature>
<evidence type="ECO:0000256" key="3">
    <source>
        <dbReference type="ARBA" id="ARBA00022448"/>
    </source>
</evidence>
<keyword evidence="6" id="KW-1133">Transmembrane helix</keyword>
<dbReference type="SUPFAM" id="SSF103506">
    <property type="entry name" value="Mitochondrial carrier"/>
    <property type="match status" value="1"/>
</dbReference>
<dbReference type="HOGENOM" id="CLU_016390_0_0_1"/>
<organism evidence="10 11">
    <name type="scientific">Tilletiaria anomala (strain ATCC 24038 / CBS 436.72 / UBC 951)</name>
    <dbReference type="NCBI Taxonomy" id="1037660"/>
    <lineage>
        <taxon>Eukaryota</taxon>
        <taxon>Fungi</taxon>
        <taxon>Dikarya</taxon>
        <taxon>Basidiomycota</taxon>
        <taxon>Ustilaginomycotina</taxon>
        <taxon>Exobasidiomycetes</taxon>
        <taxon>Georgefischeriales</taxon>
        <taxon>Tilletiariaceae</taxon>
        <taxon>Tilletiaria</taxon>
    </lineage>
</organism>
<accession>A0A066WPX6</accession>
<keyword evidence="5" id="KW-0677">Repeat</keyword>
<proteinExistence type="inferred from homology"/>
<feature type="compositionally biased region" description="Basic residues" evidence="9">
    <location>
        <begin position="477"/>
        <end position="490"/>
    </location>
</feature>
<protein>
    <recommendedName>
        <fullName evidence="12">Mitochondrial carrier</fullName>
    </recommendedName>
</protein>
<evidence type="ECO:0000256" key="1">
    <source>
        <dbReference type="ARBA" id="ARBA00004225"/>
    </source>
</evidence>
<keyword evidence="3" id="KW-0813">Transport</keyword>
<evidence type="ECO:0000256" key="2">
    <source>
        <dbReference type="ARBA" id="ARBA00006375"/>
    </source>
</evidence>
<evidence type="ECO:0000256" key="4">
    <source>
        <dbReference type="ARBA" id="ARBA00022692"/>
    </source>
</evidence>
<sequence length="675" mass="74361">MSSTTVSIPKTSGDAPNSFPSPAKPKKRRLRGSIGVEDGSRSDSFVSALTRSLLGVVALFFRAPIRLYRPVKLSSWIILESLARREGKQLSLRYVRALIRREKASFIPHLLGPPLIANTLIGFTLFESFTLMESHLLNRYYPTRPDVQRDSAGRRIPQWSPLWITAVSGAVAGSAQCIISAPLDNVRTVLAAMPAVGRHHASHQATRVSWRAVARAAILPFAPELSRYKLVEQVKVDSPKARWSWLNPWNKEDPATAKQRKELWQAQLKRWRGGVHGAGLLLSLVRDSIGFSSFFAIFEISRRVAYSASISVDKTYAFFNQGVALPVGIDKRASREVDDGDIAIEDARSDDSFQASRTIPGRLLAAFILICGGAIGAMSYELLGRPSELMREVIWQGRKAWEEEKSKPKFTPAAQARKQRNAKTGHGRSAVRGARAVRAAEGAAELSGRNTLIEMRQTNTAGDLSARVSSLRGRLGPPHRPRRSSPHARHAPNGTAVVPTPHVRRAKQLREALHGRPGRFIPTLENRPSAWQLLKGHALRASTLRLPPLSPKAHLNPTPAPLPMLLVQTYFVAPFFPHKHDSYAEGGAARRKGKDTPERALRRRWMLRNPVNMSAAPEAYRGNNGGLSERLPGSIKSPSSSMWGSGRVGWALRRLATPYGIGFVAFAYFAGDLGS</sequence>
<dbReference type="OrthoDB" id="3364892at2759"/>
<dbReference type="GO" id="GO:0000064">
    <property type="term" value="F:L-ornithine transmembrane transporter activity"/>
    <property type="evidence" value="ECO:0007669"/>
    <property type="project" value="TreeGrafter"/>
</dbReference>
<evidence type="ECO:0000256" key="9">
    <source>
        <dbReference type="SAM" id="MobiDB-lite"/>
    </source>
</evidence>
<dbReference type="AlphaFoldDB" id="A0A066WPX6"/>
<dbReference type="Gene3D" id="1.50.40.10">
    <property type="entry name" value="Mitochondrial carrier domain"/>
    <property type="match status" value="1"/>
</dbReference>
<reference evidence="10 11" key="1">
    <citation type="submission" date="2014-05" db="EMBL/GenBank/DDBJ databases">
        <title>Draft genome sequence of a rare smut relative, Tilletiaria anomala UBC 951.</title>
        <authorList>
            <consortium name="DOE Joint Genome Institute"/>
            <person name="Toome M."/>
            <person name="Kuo A."/>
            <person name="Henrissat B."/>
            <person name="Lipzen A."/>
            <person name="Tritt A."/>
            <person name="Yoshinaga Y."/>
            <person name="Zane M."/>
            <person name="Barry K."/>
            <person name="Grigoriev I.V."/>
            <person name="Spatafora J.W."/>
            <person name="Aimea M.C."/>
        </authorList>
    </citation>
    <scope>NUCLEOTIDE SEQUENCE [LARGE SCALE GENOMIC DNA]</scope>
    <source>
        <strain evidence="10 11">UBC 951</strain>
    </source>
</reference>
<dbReference type="InParanoid" id="A0A066WPX6"/>
<comment type="caution">
    <text evidence="10">The sequence shown here is derived from an EMBL/GenBank/DDBJ whole genome shotgun (WGS) entry which is preliminary data.</text>
</comment>
<keyword evidence="8" id="KW-0472">Membrane</keyword>
<dbReference type="EMBL" id="JMSN01000004">
    <property type="protein sequence ID" value="KDN53059.1"/>
    <property type="molecule type" value="Genomic_DNA"/>
</dbReference>
<evidence type="ECO:0000256" key="5">
    <source>
        <dbReference type="ARBA" id="ARBA00022737"/>
    </source>
</evidence>
<dbReference type="STRING" id="1037660.A0A066WPX6"/>
<comment type="subcellular location">
    <subcellularLocation>
        <location evidence="1">Mitochondrion membrane</location>
        <topology evidence="1">Multi-pass membrane protein</topology>
    </subcellularLocation>
</comment>
<evidence type="ECO:0000256" key="6">
    <source>
        <dbReference type="ARBA" id="ARBA00022989"/>
    </source>
</evidence>
<dbReference type="Proteomes" id="UP000027361">
    <property type="component" value="Unassembled WGS sequence"/>
</dbReference>
<dbReference type="InterPro" id="IPR050567">
    <property type="entry name" value="Mitochondrial_Carrier"/>
</dbReference>
<dbReference type="InterPro" id="IPR023395">
    <property type="entry name" value="MCP_dom_sf"/>
</dbReference>
<gene>
    <name evidence="10" type="ORF">K437DRAFT_271851</name>
</gene>
<evidence type="ECO:0000256" key="7">
    <source>
        <dbReference type="ARBA" id="ARBA00023128"/>
    </source>
</evidence>
<dbReference type="OMA" id="FEAYSIT"/>
<dbReference type="GO" id="GO:1990575">
    <property type="term" value="P:mitochondrial L-ornithine transmembrane transport"/>
    <property type="evidence" value="ECO:0007669"/>
    <property type="project" value="TreeGrafter"/>
</dbReference>
<feature type="compositionally biased region" description="Polar residues" evidence="9">
    <location>
        <begin position="1"/>
        <end position="20"/>
    </location>
</feature>
<keyword evidence="7" id="KW-0496">Mitochondrion</keyword>
<dbReference type="PANTHER" id="PTHR45624:SF52">
    <property type="entry name" value="MITOCHONDRIAL CARRIER"/>
    <property type="match status" value="1"/>
</dbReference>
<keyword evidence="4" id="KW-0812">Transmembrane</keyword>
<name>A0A066WPX6_TILAU</name>
<comment type="similarity">
    <text evidence="2">Belongs to the mitochondrial carrier (TC 2.A.29) family.</text>
</comment>
<dbReference type="PANTHER" id="PTHR45624">
    <property type="entry name" value="MITOCHONDRIAL BASIC AMINO ACIDS TRANSPORTER-RELATED"/>
    <property type="match status" value="1"/>
</dbReference>
<dbReference type="GO" id="GO:0031966">
    <property type="term" value="C:mitochondrial membrane"/>
    <property type="evidence" value="ECO:0007669"/>
    <property type="project" value="UniProtKB-SubCell"/>
</dbReference>
<evidence type="ECO:0000256" key="8">
    <source>
        <dbReference type="ARBA" id="ARBA00023136"/>
    </source>
</evidence>
<feature type="region of interest" description="Disordered" evidence="9">
    <location>
        <begin position="404"/>
        <end position="437"/>
    </location>
</feature>
<dbReference type="GeneID" id="25266302"/>
<evidence type="ECO:0000313" key="11">
    <source>
        <dbReference type="Proteomes" id="UP000027361"/>
    </source>
</evidence>
<evidence type="ECO:0008006" key="12">
    <source>
        <dbReference type="Google" id="ProtNLM"/>
    </source>
</evidence>
<dbReference type="RefSeq" id="XP_013245898.1">
    <property type="nucleotide sequence ID" value="XM_013390444.1"/>
</dbReference>
<feature type="region of interest" description="Disordered" evidence="9">
    <location>
        <begin position="1"/>
        <end position="35"/>
    </location>
</feature>
<feature type="region of interest" description="Disordered" evidence="9">
    <location>
        <begin position="451"/>
        <end position="499"/>
    </location>
</feature>
<keyword evidence="11" id="KW-1185">Reference proteome</keyword>
<evidence type="ECO:0000313" key="10">
    <source>
        <dbReference type="EMBL" id="KDN53059.1"/>
    </source>
</evidence>